<dbReference type="PANTHER" id="PTHR43004">
    <property type="entry name" value="TRK SYSTEM POTASSIUM UPTAKE PROTEIN"/>
    <property type="match status" value="1"/>
</dbReference>
<reference evidence="5 6" key="1">
    <citation type="submission" date="2024-10" db="EMBL/GenBank/DDBJ databases">
        <title>The Natural Products Discovery Center: Release of the First 8490 Sequenced Strains for Exploring Actinobacteria Biosynthetic Diversity.</title>
        <authorList>
            <person name="Kalkreuter E."/>
            <person name="Kautsar S.A."/>
            <person name="Yang D."/>
            <person name="Bader C.D."/>
            <person name="Teijaro C.N."/>
            <person name="Fluegel L."/>
            <person name="Davis C.M."/>
            <person name="Simpson J.R."/>
            <person name="Lauterbach L."/>
            <person name="Steele A.D."/>
            <person name="Gui C."/>
            <person name="Meng S."/>
            <person name="Li G."/>
            <person name="Viehrig K."/>
            <person name="Ye F."/>
            <person name="Su P."/>
            <person name="Kiefer A.F."/>
            <person name="Nichols A."/>
            <person name="Cepeda A.J."/>
            <person name="Yan W."/>
            <person name="Fan B."/>
            <person name="Jiang Y."/>
            <person name="Adhikari A."/>
            <person name="Zheng C.-J."/>
            <person name="Schuster L."/>
            <person name="Cowan T.M."/>
            <person name="Smanski M.J."/>
            <person name="Chevrette M.G."/>
            <person name="De Carvalho L.P.S."/>
            <person name="Shen B."/>
        </authorList>
    </citation>
    <scope>NUCLEOTIDE SEQUENCE [LARGE SCALE GENOMIC DNA]</scope>
    <source>
        <strain evidence="5 6">NPDC053346</strain>
    </source>
</reference>
<dbReference type="Pfam" id="PF21274">
    <property type="entry name" value="Rng_hyd_C"/>
    <property type="match status" value="1"/>
</dbReference>
<evidence type="ECO:0000259" key="4">
    <source>
        <dbReference type="Pfam" id="PF01494"/>
    </source>
</evidence>
<keyword evidence="5" id="KW-0503">Monooxygenase</keyword>
<organism evidence="5 6">
    <name type="scientific">Streptomyces bikiniensis</name>
    <dbReference type="NCBI Taxonomy" id="1896"/>
    <lineage>
        <taxon>Bacteria</taxon>
        <taxon>Bacillati</taxon>
        <taxon>Actinomycetota</taxon>
        <taxon>Actinomycetes</taxon>
        <taxon>Kitasatosporales</taxon>
        <taxon>Streptomycetaceae</taxon>
        <taxon>Streptomyces</taxon>
    </lineage>
</organism>
<evidence type="ECO:0000256" key="1">
    <source>
        <dbReference type="ARBA" id="ARBA00001974"/>
    </source>
</evidence>
<dbReference type="Gene3D" id="3.50.50.60">
    <property type="entry name" value="FAD/NAD(P)-binding domain"/>
    <property type="match status" value="1"/>
</dbReference>
<proteinExistence type="predicted"/>
<dbReference type="Pfam" id="PF01494">
    <property type="entry name" value="FAD_binding_3"/>
    <property type="match status" value="1"/>
</dbReference>
<comment type="cofactor">
    <cofactor evidence="1">
        <name>FAD</name>
        <dbReference type="ChEBI" id="CHEBI:57692"/>
    </cofactor>
</comment>
<evidence type="ECO:0000313" key="6">
    <source>
        <dbReference type="Proteomes" id="UP001614391"/>
    </source>
</evidence>
<dbReference type="Gene3D" id="3.40.30.120">
    <property type="match status" value="1"/>
</dbReference>
<evidence type="ECO:0000313" key="5">
    <source>
        <dbReference type="EMBL" id="MFI9118355.1"/>
    </source>
</evidence>
<dbReference type="GO" id="GO:0004497">
    <property type="term" value="F:monooxygenase activity"/>
    <property type="evidence" value="ECO:0007669"/>
    <property type="project" value="UniProtKB-KW"/>
</dbReference>
<dbReference type="SUPFAM" id="SSF51905">
    <property type="entry name" value="FAD/NAD(P)-binding domain"/>
    <property type="match status" value="1"/>
</dbReference>
<dbReference type="Proteomes" id="UP001614391">
    <property type="component" value="Unassembled WGS sequence"/>
</dbReference>
<keyword evidence="6" id="KW-1185">Reference proteome</keyword>
<sequence length="555" mass="58953">MRPHVPHAAPEGGTAVPAIPVLVVGAGPTGLALALLLERFGVRPLVVERRTAPSALPRARAMNTRTMEIWRQLGVADEIRAAALGQERAGLAFAFARTLDALHAPDALLTRSVVAGRRAAHSPAETVVLPQDGVEEILRRRLPPDLIRTGTALTALEQDEDRVTATLTGPDGTVERLRCRYVVGCDGAHSAVRAATGAVLRGGGPTAENRHILFEAALGPLLGSRRAAITFLHADGVRGYLQPTRQPDRWTFNRILDPIPGGSPGGLPHDAPAELVVRAVVGRPDPPVKILEEGPWTSRSQVADRMATGRVFLAGDAAHLVTPFSGSGLNLGVQDAHNLAWKLAAVLRGRAGSGLLGTYDPERRPVAERIAREDRANNADAVATGDWDRWRVELPKRRVKDGLVLGHPYERGALLPDGTPPPDVADPYAHYVPTARPGHRAPHHPMGPGGPESLLDLFGTEPVLLTGADGAPWAAAAARAAADLRVPLRAHVLDGAPDEEGRTWTDLYGIAPAGAVLVRPDGHVAWRAPDAVPDHDGTLRRVVRAVLSLEEPPGR</sequence>
<keyword evidence="2" id="KW-0285">Flavoprotein</keyword>
<evidence type="ECO:0000256" key="3">
    <source>
        <dbReference type="ARBA" id="ARBA00022827"/>
    </source>
</evidence>
<dbReference type="InterPro" id="IPR002938">
    <property type="entry name" value="FAD-bd"/>
</dbReference>
<dbReference type="PANTHER" id="PTHR43004:SF19">
    <property type="entry name" value="BINDING MONOOXYGENASE, PUTATIVE (JCVI)-RELATED"/>
    <property type="match status" value="1"/>
</dbReference>
<dbReference type="InterPro" id="IPR036188">
    <property type="entry name" value="FAD/NAD-bd_sf"/>
</dbReference>
<gene>
    <name evidence="5" type="ORF">ACIGW0_02925</name>
</gene>
<name>A0ABW8CPM9_STRBI</name>
<evidence type="ECO:0000256" key="2">
    <source>
        <dbReference type="ARBA" id="ARBA00022630"/>
    </source>
</evidence>
<protein>
    <submittedName>
        <fullName evidence="5">FAD-dependent monooxygenase</fullName>
    </submittedName>
</protein>
<dbReference type="Gene3D" id="3.30.9.10">
    <property type="entry name" value="D-Amino Acid Oxidase, subunit A, domain 2"/>
    <property type="match status" value="1"/>
</dbReference>
<keyword evidence="5" id="KW-0560">Oxidoreductase</keyword>
<feature type="domain" description="FAD-binding" evidence="4">
    <location>
        <begin position="20"/>
        <end position="372"/>
    </location>
</feature>
<comment type="caution">
    <text evidence="5">The sequence shown here is derived from an EMBL/GenBank/DDBJ whole genome shotgun (WGS) entry which is preliminary data.</text>
</comment>
<dbReference type="RefSeq" id="WP_399610173.1">
    <property type="nucleotide sequence ID" value="NZ_JBITYT010000001.1"/>
</dbReference>
<dbReference type="InterPro" id="IPR050641">
    <property type="entry name" value="RIFMO-like"/>
</dbReference>
<dbReference type="EMBL" id="JBITYT010000001">
    <property type="protein sequence ID" value="MFI9118355.1"/>
    <property type="molecule type" value="Genomic_DNA"/>
</dbReference>
<dbReference type="PRINTS" id="PR00420">
    <property type="entry name" value="RNGMNOXGNASE"/>
</dbReference>
<keyword evidence="3" id="KW-0274">FAD</keyword>
<accession>A0ABW8CPM9</accession>